<comment type="caution">
    <text evidence="6">The sequence shown here is derived from an EMBL/GenBank/DDBJ whole genome shotgun (WGS) entry which is preliminary data.</text>
</comment>
<dbReference type="RefSeq" id="WP_038020616.1">
    <property type="nucleotide sequence ID" value="NZ_JPKR02000003.1"/>
</dbReference>
<dbReference type="STRING" id="642227.HA49_12140"/>
<dbReference type="PANTHER" id="PTHR30537">
    <property type="entry name" value="HTH-TYPE TRANSCRIPTIONAL REGULATOR"/>
    <property type="match status" value="1"/>
</dbReference>
<dbReference type="SUPFAM" id="SSF46785">
    <property type="entry name" value="Winged helix' DNA-binding domain"/>
    <property type="match status" value="1"/>
</dbReference>
<protein>
    <submittedName>
        <fullName evidence="6">Transcriptional regulator</fullName>
    </submittedName>
</protein>
<dbReference type="Proteomes" id="UP000029577">
    <property type="component" value="Unassembled WGS sequence"/>
</dbReference>
<dbReference type="SUPFAM" id="SSF53850">
    <property type="entry name" value="Periplasmic binding protein-like II"/>
    <property type="match status" value="1"/>
</dbReference>
<keyword evidence="4" id="KW-0804">Transcription</keyword>
<sequence length="303" mass="33864">MERLDCDRMFIAVVESGSFTAAAQRLHTSHGQASKLISRLEQILGVQLFRRSTRSLTVTEVGVAYYERIRTLIGEYDALNDAIRNTSDSPAGRLRISAPVTFGTTQLTPHLIDFAQRFPDIELDVSYADRLVNIIDEGFDLALRIGALADSSLMARKLCNIRILLVASPEYLARRGTPQHWTELAEHDCIVDTNFRDPYRWPFVGPEKQLQEQAIHGRLKFSNAEVCLQAVTAGLGIGRLPTFIAGDALKNHRIVPLLEEYAPAPLGLFALYPPARYLAHKSRAMIDYLASAFAGQPVWEQGW</sequence>
<dbReference type="CDD" id="cd08422">
    <property type="entry name" value="PBP2_CrgA_like"/>
    <property type="match status" value="1"/>
</dbReference>
<dbReference type="InterPro" id="IPR005119">
    <property type="entry name" value="LysR_subst-bd"/>
</dbReference>
<dbReference type="OrthoDB" id="8885940at2"/>
<keyword evidence="2" id="KW-0805">Transcription regulation</keyword>
<accession>A0A095T7T6</accession>
<organism evidence="6 7">
    <name type="scientific">Tatumella morbirosei</name>
    <dbReference type="NCBI Taxonomy" id="642227"/>
    <lineage>
        <taxon>Bacteria</taxon>
        <taxon>Pseudomonadati</taxon>
        <taxon>Pseudomonadota</taxon>
        <taxon>Gammaproteobacteria</taxon>
        <taxon>Enterobacterales</taxon>
        <taxon>Erwiniaceae</taxon>
        <taxon>Tatumella</taxon>
    </lineage>
</organism>
<proteinExistence type="inferred from homology"/>
<dbReference type="Gene3D" id="3.40.190.290">
    <property type="match status" value="1"/>
</dbReference>
<evidence type="ECO:0000256" key="4">
    <source>
        <dbReference type="ARBA" id="ARBA00023163"/>
    </source>
</evidence>
<evidence type="ECO:0000256" key="1">
    <source>
        <dbReference type="ARBA" id="ARBA00009437"/>
    </source>
</evidence>
<dbReference type="Pfam" id="PF03466">
    <property type="entry name" value="LysR_substrate"/>
    <property type="match status" value="1"/>
</dbReference>
<keyword evidence="7" id="KW-1185">Reference proteome</keyword>
<evidence type="ECO:0000313" key="6">
    <source>
        <dbReference type="EMBL" id="KGD72956.1"/>
    </source>
</evidence>
<dbReference type="FunFam" id="1.10.10.10:FF:000001">
    <property type="entry name" value="LysR family transcriptional regulator"/>
    <property type="match status" value="1"/>
</dbReference>
<reference evidence="6" key="1">
    <citation type="submission" date="2014-12" db="EMBL/GenBank/DDBJ databases">
        <title>The draft genome of the Tatumella morbirosei type strain, LMG23360T isolated from pineapple rot.</title>
        <authorList>
            <person name="Smits T.H."/>
            <person name="Palmer M."/>
            <person name="Venter S.N."/>
            <person name="Duffy B."/>
            <person name="Steenkamp E.T."/>
            <person name="Chan W.Y."/>
            <person name="Coutinho T.A."/>
            <person name="Coetzee M.P."/>
            <person name="De Maayer P."/>
        </authorList>
    </citation>
    <scope>NUCLEOTIDE SEQUENCE [LARGE SCALE GENOMIC DNA]</scope>
    <source>
        <strain evidence="6">LMG 23360</strain>
    </source>
</reference>
<feature type="domain" description="HTH lysR-type" evidence="5">
    <location>
        <begin position="8"/>
        <end position="59"/>
    </location>
</feature>
<dbReference type="GO" id="GO:0003700">
    <property type="term" value="F:DNA-binding transcription factor activity"/>
    <property type="evidence" value="ECO:0007669"/>
    <property type="project" value="InterPro"/>
</dbReference>
<comment type="similarity">
    <text evidence="1">Belongs to the LysR transcriptional regulatory family.</text>
</comment>
<dbReference type="Pfam" id="PF00126">
    <property type="entry name" value="HTH_1"/>
    <property type="match status" value="1"/>
</dbReference>
<evidence type="ECO:0000256" key="2">
    <source>
        <dbReference type="ARBA" id="ARBA00023015"/>
    </source>
</evidence>
<dbReference type="InterPro" id="IPR036388">
    <property type="entry name" value="WH-like_DNA-bd_sf"/>
</dbReference>
<evidence type="ECO:0000259" key="5">
    <source>
        <dbReference type="PROSITE" id="PS50931"/>
    </source>
</evidence>
<dbReference type="InterPro" id="IPR000847">
    <property type="entry name" value="LysR_HTH_N"/>
</dbReference>
<dbReference type="Gene3D" id="1.10.10.10">
    <property type="entry name" value="Winged helix-like DNA-binding domain superfamily/Winged helix DNA-binding domain"/>
    <property type="match status" value="1"/>
</dbReference>
<dbReference type="GO" id="GO:0043565">
    <property type="term" value="F:sequence-specific DNA binding"/>
    <property type="evidence" value="ECO:0007669"/>
    <property type="project" value="TreeGrafter"/>
</dbReference>
<dbReference type="PROSITE" id="PS50931">
    <property type="entry name" value="HTH_LYSR"/>
    <property type="match status" value="1"/>
</dbReference>
<evidence type="ECO:0000313" key="7">
    <source>
        <dbReference type="Proteomes" id="UP000029577"/>
    </source>
</evidence>
<dbReference type="InterPro" id="IPR036390">
    <property type="entry name" value="WH_DNA-bd_sf"/>
</dbReference>
<name>A0A095T7T6_9GAMM</name>
<dbReference type="EMBL" id="JPKR02000003">
    <property type="protein sequence ID" value="KGD72956.1"/>
    <property type="molecule type" value="Genomic_DNA"/>
</dbReference>
<keyword evidence="3" id="KW-0238">DNA-binding</keyword>
<dbReference type="InterPro" id="IPR058163">
    <property type="entry name" value="LysR-type_TF_proteobact-type"/>
</dbReference>
<evidence type="ECO:0000256" key="3">
    <source>
        <dbReference type="ARBA" id="ARBA00023125"/>
    </source>
</evidence>
<dbReference type="PANTHER" id="PTHR30537:SF35">
    <property type="entry name" value="TRANSCRIPTIONAL REGULATORY PROTEIN"/>
    <property type="match status" value="1"/>
</dbReference>
<dbReference type="GO" id="GO:0006351">
    <property type="term" value="P:DNA-templated transcription"/>
    <property type="evidence" value="ECO:0007669"/>
    <property type="project" value="TreeGrafter"/>
</dbReference>
<dbReference type="AlphaFoldDB" id="A0A095T7T6"/>
<gene>
    <name evidence="6" type="ORF">HA49_12140</name>
</gene>
<dbReference type="eggNOG" id="COG0583">
    <property type="taxonomic scope" value="Bacteria"/>
</dbReference>